<dbReference type="Proteomes" id="UP000442707">
    <property type="component" value="Unassembled WGS sequence"/>
</dbReference>
<protein>
    <submittedName>
        <fullName evidence="1">Cyclase</fullName>
    </submittedName>
</protein>
<dbReference type="Pfam" id="PF10604">
    <property type="entry name" value="Polyketide_cyc2"/>
    <property type="match status" value="1"/>
</dbReference>
<dbReference type="EMBL" id="VZRB01000007">
    <property type="protein sequence ID" value="KAB1147174.1"/>
    <property type="molecule type" value="Genomic_DNA"/>
</dbReference>
<name>A0A6H9V254_9ACTN</name>
<organism evidence="1 2">
    <name type="scientific">Streptomyces luteolifulvus</name>
    <dbReference type="NCBI Taxonomy" id="2615112"/>
    <lineage>
        <taxon>Bacteria</taxon>
        <taxon>Bacillati</taxon>
        <taxon>Actinomycetota</taxon>
        <taxon>Actinomycetes</taxon>
        <taxon>Kitasatosporales</taxon>
        <taxon>Streptomycetaceae</taxon>
        <taxon>Streptomyces</taxon>
    </lineage>
</organism>
<dbReference type="InterPro" id="IPR023393">
    <property type="entry name" value="START-like_dom_sf"/>
</dbReference>
<accession>A0A6H9V254</accession>
<dbReference type="InterPro" id="IPR019587">
    <property type="entry name" value="Polyketide_cyclase/dehydratase"/>
</dbReference>
<evidence type="ECO:0000313" key="2">
    <source>
        <dbReference type="Proteomes" id="UP000442707"/>
    </source>
</evidence>
<comment type="caution">
    <text evidence="1">The sequence shown here is derived from an EMBL/GenBank/DDBJ whole genome shotgun (WGS) entry which is preliminary data.</text>
</comment>
<dbReference type="RefSeq" id="WP_150947716.1">
    <property type="nucleotide sequence ID" value="NZ_VZRB01000007.1"/>
</dbReference>
<keyword evidence="2" id="KW-1185">Reference proteome</keyword>
<reference evidence="1 2" key="1">
    <citation type="submission" date="2019-09" db="EMBL/GenBank/DDBJ databases">
        <title>Screening of Novel Bioactive Compounds from Soil-Associated.</title>
        <authorList>
            <person name="Zhao S."/>
        </authorList>
    </citation>
    <scope>NUCLEOTIDE SEQUENCE [LARGE SCALE GENOMIC DNA]</scope>
    <source>
        <strain evidence="1 2">HIT-DPA4</strain>
    </source>
</reference>
<dbReference type="Gene3D" id="3.30.530.20">
    <property type="match status" value="1"/>
</dbReference>
<evidence type="ECO:0000313" key="1">
    <source>
        <dbReference type="EMBL" id="KAB1147174.1"/>
    </source>
</evidence>
<gene>
    <name evidence="1" type="ORF">F7R91_12710</name>
</gene>
<sequence length="150" mass="16531">MSTLEEHVDIGVPVDRAWAGLHRVEDYPRFVAGVRGATLGAGGRARLDVEAGGRARGFEAELSDRGDERVLEWHTTGAPDLMGSFSLLPIDRNHTRVQARIEYDPATIRETFGGPKGFAQANAIERIVRDDLEHLKEHLEQERQPGSGHG</sequence>
<dbReference type="SUPFAM" id="SSF55961">
    <property type="entry name" value="Bet v1-like"/>
    <property type="match status" value="1"/>
</dbReference>
<proteinExistence type="predicted"/>
<dbReference type="AlphaFoldDB" id="A0A6H9V254"/>